<dbReference type="PANTHER" id="PTHR37962:SF2">
    <property type="entry name" value="MALE STERILE (3) 76CA"/>
    <property type="match status" value="1"/>
</dbReference>
<dbReference type="WBParaSite" id="PDA_v2.g13102.t1">
    <property type="protein sequence ID" value="PDA_v2.g13102.t1"/>
    <property type="gene ID" value="PDA_v2.g13102"/>
</dbReference>
<evidence type="ECO:0000313" key="2">
    <source>
        <dbReference type="WBParaSite" id="PDA_v2.g13102.t1"/>
    </source>
</evidence>
<organism evidence="1 2">
    <name type="scientific">Panagrolaimus davidi</name>
    <dbReference type="NCBI Taxonomy" id="227884"/>
    <lineage>
        <taxon>Eukaryota</taxon>
        <taxon>Metazoa</taxon>
        <taxon>Ecdysozoa</taxon>
        <taxon>Nematoda</taxon>
        <taxon>Chromadorea</taxon>
        <taxon>Rhabditida</taxon>
        <taxon>Tylenchina</taxon>
        <taxon>Panagrolaimomorpha</taxon>
        <taxon>Panagrolaimoidea</taxon>
        <taxon>Panagrolaimidae</taxon>
        <taxon>Panagrolaimus</taxon>
    </lineage>
</organism>
<dbReference type="AlphaFoldDB" id="A0A914PEC2"/>
<keyword evidence="1" id="KW-1185">Reference proteome</keyword>
<dbReference type="PANTHER" id="PTHR37962">
    <property type="entry name" value="MALE STERILE (3) 76CA"/>
    <property type="match status" value="1"/>
</dbReference>
<dbReference type="Proteomes" id="UP000887578">
    <property type="component" value="Unplaced"/>
</dbReference>
<proteinExistence type="predicted"/>
<sequence length="102" mass="11969">MFHGRSTLVIVDTKQKLISIFDSHYHENFGAMIAFSNYEKLEKFCDLVIDQFFPETKSGENLDFEITLLQLTQIPNNLPWFKKVLGFRTNGFENVEKCMKEI</sequence>
<accession>A0A914PEC2</accession>
<reference evidence="2" key="1">
    <citation type="submission" date="2022-11" db="UniProtKB">
        <authorList>
            <consortium name="WormBaseParasite"/>
        </authorList>
    </citation>
    <scope>IDENTIFICATION</scope>
</reference>
<protein>
    <submittedName>
        <fullName evidence="2">Uncharacterized protein</fullName>
    </submittedName>
</protein>
<evidence type="ECO:0000313" key="1">
    <source>
        <dbReference type="Proteomes" id="UP000887578"/>
    </source>
</evidence>
<name>A0A914PEC2_9BILA</name>